<reference evidence="1 2" key="1">
    <citation type="submission" date="2022-05" db="EMBL/GenBank/DDBJ databases">
        <authorList>
            <consortium name="Genoscope - CEA"/>
            <person name="William W."/>
        </authorList>
    </citation>
    <scope>NUCLEOTIDE SEQUENCE [LARGE SCALE GENOMIC DNA]</scope>
</reference>
<evidence type="ECO:0008006" key="3">
    <source>
        <dbReference type="Google" id="ProtNLM"/>
    </source>
</evidence>
<dbReference type="Proteomes" id="UP001159427">
    <property type="component" value="Unassembled WGS sequence"/>
</dbReference>
<name>A0ABN8LLA3_9CNID</name>
<feature type="non-terminal residue" evidence="1">
    <location>
        <position position="143"/>
    </location>
</feature>
<evidence type="ECO:0000313" key="2">
    <source>
        <dbReference type="Proteomes" id="UP001159427"/>
    </source>
</evidence>
<evidence type="ECO:0000313" key="1">
    <source>
        <dbReference type="EMBL" id="CAH3017807.1"/>
    </source>
</evidence>
<gene>
    <name evidence="1" type="ORF">PEVE_00040020</name>
</gene>
<accession>A0ABN8LLA3</accession>
<sequence>MCVQMKWKFVNNDRLNESCLNGSKLHLNSKGSAYLATNFLKALNTSKQNIKETIHPKTPTDSPNRFSSSAHVQPNLVLKPKAKPFIVCTWYRPPGSTTELMNRFEDVLQKLDSYHVEVDIIGDLNCNVGATSPDCSTQKLLDI</sequence>
<proteinExistence type="predicted"/>
<keyword evidence="2" id="KW-1185">Reference proteome</keyword>
<organism evidence="1 2">
    <name type="scientific">Porites evermanni</name>
    <dbReference type="NCBI Taxonomy" id="104178"/>
    <lineage>
        <taxon>Eukaryota</taxon>
        <taxon>Metazoa</taxon>
        <taxon>Cnidaria</taxon>
        <taxon>Anthozoa</taxon>
        <taxon>Hexacorallia</taxon>
        <taxon>Scleractinia</taxon>
        <taxon>Fungiina</taxon>
        <taxon>Poritidae</taxon>
        <taxon>Porites</taxon>
    </lineage>
</organism>
<protein>
    <recommendedName>
        <fullName evidence="3">Endonuclease/exonuclease/phosphatase domain-containing protein</fullName>
    </recommendedName>
</protein>
<dbReference type="EMBL" id="CALNXI010000072">
    <property type="protein sequence ID" value="CAH3017807.1"/>
    <property type="molecule type" value="Genomic_DNA"/>
</dbReference>
<comment type="caution">
    <text evidence="1">The sequence shown here is derived from an EMBL/GenBank/DDBJ whole genome shotgun (WGS) entry which is preliminary data.</text>
</comment>